<dbReference type="AlphaFoldDB" id="A0A1Y2L4C0"/>
<name>A0A1Y2L4C0_9PROT</name>
<organism evidence="1 2">
    <name type="scientific">Thalassospira mesophila</name>
    <dbReference type="NCBI Taxonomy" id="1293891"/>
    <lineage>
        <taxon>Bacteria</taxon>
        <taxon>Pseudomonadati</taxon>
        <taxon>Pseudomonadota</taxon>
        <taxon>Alphaproteobacteria</taxon>
        <taxon>Rhodospirillales</taxon>
        <taxon>Thalassospiraceae</taxon>
        <taxon>Thalassospira</taxon>
    </lineage>
</organism>
<gene>
    <name evidence="1" type="ORF">TMES_04825</name>
</gene>
<keyword evidence="2" id="KW-1185">Reference proteome</keyword>
<proteinExistence type="predicted"/>
<comment type="caution">
    <text evidence="1">The sequence shown here is derived from an EMBL/GenBank/DDBJ whole genome shotgun (WGS) entry which is preliminary data.</text>
</comment>
<evidence type="ECO:0000313" key="2">
    <source>
        <dbReference type="Proteomes" id="UP000193391"/>
    </source>
</evidence>
<dbReference type="EMBL" id="JFKA01000002">
    <property type="protein sequence ID" value="OSQ39393.1"/>
    <property type="molecule type" value="Genomic_DNA"/>
</dbReference>
<dbReference type="STRING" id="1293891.TMES_04825"/>
<dbReference type="Proteomes" id="UP000193391">
    <property type="component" value="Unassembled WGS sequence"/>
</dbReference>
<sequence length="85" mass="9140">MSNNMDIWTRWQDAFLKMPVAREVWRLAYVGCRDVGAGAGAGAGGTEGGLKTTNPANENIGGVRIGASLMAKDYSAFFSKLLTWL</sequence>
<evidence type="ECO:0000313" key="1">
    <source>
        <dbReference type="EMBL" id="OSQ39393.1"/>
    </source>
</evidence>
<accession>A0A1Y2L4C0</accession>
<protein>
    <submittedName>
        <fullName evidence="1">Uncharacterized protein</fullName>
    </submittedName>
</protein>
<reference evidence="1 2" key="1">
    <citation type="submission" date="2014-03" db="EMBL/GenBank/DDBJ databases">
        <title>The draft genome sequence of Thalassospira mesophila JCM 18969.</title>
        <authorList>
            <person name="Lai Q."/>
            <person name="Shao Z."/>
        </authorList>
    </citation>
    <scope>NUCLEOTIDE SEQUENCE [LARGE SCALE GENOMIC DNA]</scope>
    <source>
        <strain evidence="1 2">JCM 18969</strain>
    </source>
</reference>